<evidence type="ECO:0000259" key="2">
    <source>
        <dbReference type="Pfam" id="PF07687"/>
    </source>
</evidence>
<dbReference type="InterPro" id="IPR017439">
    <property type="entry name" value="Amidohydrolase"/>
</dbReference>
<name>A0ABT1NDM1_9FIRM</name>
<dbReference type="Gene3D" id="3.30.70.360">
    <property type="match status" value="1"/>
</dbReference>
<feature type="domain" description="Peptidase M20 dimerisation" evidence="2">
    <location>
        <begin position="169"/>
        <end position="257"/>
    </location>
</feature>
<dbReference type="PANTHER" id="PTHR30575">
    <property type="entry name" value="PEPTIDASE M20"/>
    <property type="match status" value="1"/>
</dbReference>
<evidence type="ECO:0000256" key="1">
    <source>
        <dbReference type="PIRNR" id="PIRNR037226"/>
    </source>
</evidence>
<dbReference type="RefSeq" id="WP_255226876.1">
    <property type="nucleotide sequence ID" value="NZ_JAJEKE010000004.1"/>
</dbReference>
<sequence length="385" mass="41613">MKEQITAEIQRIKEMLFDINDFIYKNPELGNEEYKAVEKLTSFLKLHSFEVEYGIADRETAFRAVYDSKAPGPCIAYLCEYDALPEIGHGCGHNMIGTMSAGAGAALSKVIGQTGGKVVVLGTPAEETDGGKVHMVQSGIFDDVDAAMILHPAERSYESGESLAIDAVQFVFKGKASHAAAQPEEGINALDAAIQTFNGINAIRQHVKADVRIHGIIKEGGVAANIVPDRAVAQFYIRAMDRQYLDKVTEKVKNIASGAALMTGASLEISNYEISYDNLRTNQALSKAFTDNLKSVGITEIYSQRDSYGSIDMGNVSQVVPAIHPYIGLDCPGINGHTKEMADMTVGAVGRERLLQGAAALALTGYDVITDTDLLKKIKEEFRNG</sequence>
<organism evidence="3 4">
    <name type="scientific">Lutispora saccharofermentans</name>
    <dbReference type="NCBI Taxonomy" id="3024236"/>
    <lineage>
        <taxon>Bacteria</taxon>
        <taxon>Bacillati</taxon>
        <taxon>Bacillota</taxon>
        <taxon>Clostridia</taxon>
        <taxon>Lutisporales</taxon>
        <taxon>Lutisporaceae</taxon>
        <taxon>Lutispora</taxon>
    </lineage>
</organism>
<dbReference type="SUPFAM" id="SSF55031">
    <property type="entry name" value="Bacterial exopeptidase dimerisation domain"/>
    <property type="match status" value="1"/>
</dbReference>
<accession>A0ABT1NDM1</accession>
<keyword evidence="4" id="KW-1185">Reference proteome</keyword>
<proteinExistence type="inferred from homology"/>
<dbReference type="NCBIfam" id="TIGR01891">
    <property type="entry name" value="amidohydrolases"/>
    <property type="match status" value="1"/>
</dbReference>
<comment type="caution">
    <text evidence="3">The sequence shown here is derived from an EMBL/GenBank/DDBJ whole genome shotgun (WGS) entry which is preliminary data.</text>
</comment>
<protein>
    <recommendedName>
        <fullName evidence="1">Peptidase M20 domain-containing protein 2</fullName>
    </recommendedName>
</protein>
<dbReference type="SUPFAM" id="SSF53187">
    <property type="entry name" value="Zn-dependent exopeptidases"/>
    <property type="match status" value="1"/>
</dbReference>
<dbReference type="Pfam" id="PF07687">
    <property type="entry name" value="M20_dimer"/>
    <property type="match status" value="1"/>
</dbReference>
<gene>
    <name evidence="3" type="ORF">LJD61_07325</name>
</gene>
<dbReference type="PIRSF" id="PIRSF037226">
    <property type="entry name" value="Amidohydrolase_ACY1L2_prd"/>
    <property type="match status" value="1"/>
</dbReference>
<dbReference type="InterPro" id="IPR052030">
    <property type="entry name" value="Peptidase_M20/M20A_hydrolases"/>
</dbReference>
<dbReference type="EMBL" id="JAJEKE010000004">
    <property type="protein sequence ID" value="MCQ1529362.1"/>
    <property type="molecule type" value="Genomic_DNA"/>
</dbReference>
<dbReference type="Gene3D" id="3.40.630.10">
    <property type="entry name" value="Zn peptidases"/>
    <property type="match status" value="1"/>
</dbReference>
<dbReference type="CDD" id="cd05672">
    <property type="entry name" value="M20_ACY1L2-like"/>
    <property type="match status" value="1"/>
</dbReference>
<dbReference type="InterPro" id="IPR017144">
    <property type="entry name" value="Xaa-Arg_dipeptidase"/>
</dbReference>
<evidence type="ECO:0000313" key="4">
    <source>
        <dbReference type="Proteomes" id="UP001651880"/>
    </source>
</evidence>
<comment type="similarity">
    <text evidence="1">Belongs to the peptidase M20A family.</text>
</comment>
<reference evidence="3 4" key="1">
    <citation type="submission" date="2021-10" db="EMBL/GenBank/DDBJ databases">
        <title>Lutispora strain m25 sp. nov., a thermophilic, non-spore-forming bacterium isolated from a lab-scale methanogenic bioreactor digesting anaerobic sludge.</title>
        <authorList>
            <person name="El Houari A."/>
            <person name="Mcdonald J."/>
        </authorList>
    </citation>
    <scope>NUCLEOTIDE SEQUENCE [LARGE SCALE GENOMIC DNA]</scope>
    <source>
        <strain evidence="4">m25</strain>
    </source>
</reference>
<dbReference type="Pfam" id="PF01546">
    <property type="entry name" value="Peptidase_M20"/>
    <property type="match status" value="1"/>
</dbReference>
<dbReference type="InterPro" id="IPR011650">
    <property type="entry name" value="Peptidase_M20_dimer"/>
</dbReference>
<dbReference type="InterPro" id="IPR002933">
    <property type="entry name" value="Peptidase_M20"/>
</dbReference>
<dbReference type="InterPro" id="IPR036264">
    <property type="entry name" value="Bact_exopeptidase_dim_dom"/>
</dbReference>
<evidence type="ECO:0000313" key="3">
    <source>
        <dbReference type="EMBL" id="MCQ1529362.1"/>
    </source>
</evidence>
<dbReference type="Proteomes" id="UP001651880">
    <property type="component" value="Unassembled WGS sequence"/>
</dbReference>
<dbReference type="PANTHER" id="PTHR30575:SF0">
    <property type="entry name" value="XAA-ARG DIPEPTIDASE"/>
    <property type="match status" value="1"/>
</dbReference>